<feature type="transmembrane region" description="Helical" evidence="6">
    <location>
        <begin position="365"/>
        <end position="383"/>
    </location>
</feature>
<reference evidence="7 8" key="1">
    <citation type="journal article" date="2016" name="Nat. Commun.">
        <title>Thousands of microbial genomes shed light on interconnected biogeochemical processes in an aquifer system.</title>
        <authorList>
            <person name="Anantharaman K."/>
            <person name="Brown C.T."/>
            <person name="Hug L.A."/>
            <person name="Sharon I."/>
            <person name="Castelle C.J."/>
            <person name="Probst A.J."/>
            <person name="Thomas B.C."/>
            <person name="Singh A."/>
            <person name="Wilkins M.J."/>
            <person name="Karaoz U."/>
            <person name="Brodie E.L."/>
            <person name="Williams K.H."/>
            <person name="Hubbard S.S."/>
            <person name="Banfield J.F."/>
        </authorList>
    </citation>
    <scope>NUCLEOTIDE SEQUENCE [LARGE SCALE GENOMIC DNA]</scope>
</reference>
<dbReference type="GO" id="GO:0005886">
    <property type="term" value="C:plasma membrane"/>
    <property type="evidence" value="ECO:0007669"/>
    <property type="project" value="UniProtKB-SubCell"/>
</dbReference>
<evidence type="ECO:0000313" key="7">
    <source>
        <dbReference type="EMBL" id="OGH58803.1"/>
    </source>
</evidence>
<dbReference type="Pfam" id="PF06965">
    <property type="entry name" value="Na_H_antiport_1"/>
    <property type="match status" value="1"/>
</dbReference>
<dbReference type="Gene3D" id="1.20.1530.10">
    <property type="entry name" value="Na+/H+ antiporter like domain"/>
    <property type="match status" value="1"/>
</dbReference>
<dbReference type="Proteomes" id="UP000177067">
    <property type="component" value="Unassembled WGS sequence"/>
</dbReference>
<evidence type="ECO:0000256" key="1">
    <source>
        <dbReference type="ARBA" id="ARBA00004429"/>
    </source>
</evidence>
<feature type="transmembrane region" description="Helical" evidence="6">
    <location>
        <begin position="120"/>
        <end position="139"/>
    </location>
</feature>
<evidence type="ECO:0000256" key="2">
    <source>
        <dbReference type="ARBA" id="ARBA00022475"/>
    </source>
</evidence>
<feature type="transmembrane region" description="Helical" evidence="6">
    <location>
        <begin position="179"/>
        <end position="197"/>
    </location>
</feature>
<feature type="transmembrane region" description="Helical" evidence="6">
    <location>
        <begin position="87"/>
        <end position="108"/>
    </location>
</feature>
<gene>
    <name evidence="7" type="ORF">A2725_03575</name>
</gene>
<dbReference type="GO" id="GO:0006885">
    <property type="term" value="P:regulation of pH"/>
    <property type="evidence" value="ECO:0007669"/>
    <property type="project" value="InterPro"/>
</dbReference>
<comment type="caution">
    <text evidence="7">The sequence shown here is derived from an EMBL/GenBank/DDBJ whole genome shotgun (WGS) entry which is preliminary data.</text>
</comment>
<evidence type="ECO:0000256" key="4">
    <source>
        <dbReference type="ARBA" id="ARBA00022989"/>
    </source>
</evidence>
<dbReference type="PANTHER" id="PTHR30341">
    <property type="entry name" value="SODIUM ION/PROTON ANTIPORTER NHAA-RELATED"/>
    <property type="match status" value="1"/>
</dbReference>
<evidence type="ECO:0000256" key="6">
    <source>
        <dbReference type="SAM" id="Phobius"/>
    </source>
</evidence>
<keyword evidence="2" id="KW-1003">Cell membrane</keyword>
<feature type="transmembrane region" description="Helical" evidence="6">
    <location>
        <begin position="291"/>
        <end position="310"/>
    </location>
</feature>
<comment type="subcellular location">
    <subcellularLocation>
        <location evidence="1">Cell inner membrane</location>
        <topology evidence="1">Multi-pass membrane protein</topology>
    </subcellularLocation>
</comment>
<dbReference type="GO" id="GO:0015385">
    <property type="term" value="F:sodium:proton antiporter activity"/>
    <property type="evidence" value="ECO:0007669"/>
    <property type="project" value="TreeGrafter"/>
</dbReference>
<name>A0A1F6LHN6_9BACT</name>
<accession>A0A1F6LHN6</accession>
<feature type="transmembrane region" description="Helical" evidence="6">
    <location>
        <begin position="7"/>
        <end position="28"/>
    </location>
</feature>
<keyword evidence="5 6" id="KW-0472">Membrane</keyword>
<sequence length="389" mass="41470">MSKRNPIATLQQFAIPLITGVVTALLWANLGHNSYYNFIHWSPFGGEFNFHFLVNDIFMVFFFGIATKEITESFLPGGNLNPIKKAVNPLLATLGGVVGPICVYFTYVHFNGDISIKNGWGIPTATDIAIAWLVAKVVFGSKHPAVSFLLLLAIADDAIGLGIIAIFYPDPKHPVQVNYLILVAVALFSVVMFKHIAIKNNNNSFKPHLVAGVISWIGLYFAGLHPALALVPIVPCMPGPKRDEGLFAEHGKGHKDTLNRFEEVFKLPVDIGLFAFGLANAGVVFSNVGSATWAVLISLVIGKTFGVTLLSLIADKLLGSPLPTGMSKIDLVVAGMIASIGLTVALFVAGVAFTDATITGSAKMGALFSAGMAIVSIIAGKVLRIKKNN</sequence>
<protein>
    <submittedName>
        <fullName evidence="7">Sodium:proton antiporter</fullName>
    </submittedName>
</protein>
<evidence type="ECO:0000256" key="3">
    <source>
        <dbReference type="ARBA" id="ARBA00022692"/>
    </source>
</evidence>
<feature type="transmembrane region" description="Helical" evidence="6">
    <location>
        <begin position="48"/>
        <end position="66"/>
    </location>
</feature>
<keyword evidence="4 6" id="KW-1133">Transmembrane helix</keyword>
<dbReference type="EMBL" id="MFPS01000008">
    <property type="protein sequence ID" value="OGH58803.1"/>
    <property type="molecule type" value="Genomic_DNA"/>
</dbReference>
<dbReference type="InterPro" id="IPR023171">
    <property type="entry name" value="Na/H_antiporter_dom_sf"/>
</dbReference>
<evidence type="ECO:0000313" key="8">
    <source>
        <dbReference type="Proteomes" id="UP000177067"/>
    </source>
</evidence>
<keyword evidence="3 6" id="KW-0812">Transmembrane</keyword>
<dbReference type="PANTHER" id="PTHR30341:SF0">
    <property type="entry name" value="NA(+)_H(+) ANTIPORTER NHAA"/>
    <property type="match status" value="1"/>
</dbReference>
<feature type="transmembrane region" description="Helical" evidence="6">
    <location>
        <begin position="209"/>
        <end position="234"/>
    </location>
</feature>
<evidence type="ECO:0000256" key="5">
    <source>
        <dbReference type="ARBA" id="ARBA00023136"/>
    </source>
</evidence>
<proteinExistence type="predicted"/>
<organism evidence="7 8">
    <name type="scientific">Candidatus Magasanikbacteria bacterium RIFCSPHIGHO2_01_FULL_33_34</name>
    <dbReference type="NCBI Taxonomy" id="1798671"/>
    <lineage>
        <taxon>Bacteria</taxon>
        <taxon>Candidatus Magasanikiibacteriota</taxon>
    </lineage>
</organism>
<feature type="transmembrane region" description="Helical" evidence="6">
    <location>
        <begin position="146"/>
        <end position="167"/>
    </location>
</feature>
<feature type="transmembrane region" description="Helical" evidence="6">
    <location>
        <begin position="331"/>
        <end position="353"/>
    </location>
</feature>
<dbReference type="InterPro" id="IPR004670">
    <property type="entry name" value="NhaA"/>
</dbReference>
<dbReference type="AlphaFoldDB" id="A0A1F6LHN6"/>